<feature type="domain" description="SnoaL-like" evidence="1">
    <location>
        <begin position="22"/>
        <end position="119"/>
    </location>
</feature>
<dbReference type="Pfam" id="PF12680">
    <property type="entry name" value="SnoaL_2"/>
    <property type="match status" value="1"/>
</dbReference>
<gene>
    <name evidence="2" type="ORF">GCM10009784_27300</name>
</gene>
<proteinExistence type="predicted"/>
<dbReference type="InterPro" id="IPR037401">
    <property type="entry name" value="SnoaL-like"/>
</dbReference>
<accession>A0ABN3AZI4</accession>
<dbReference type="InterPro" id="IPR032710">
    <property type="entry name" value="NTF2-like_dom_sf"/>
</dbReference>
<dbReference type="Proteomes" id="UP001500974">
    <property type="component" value="Unassembled WGS sequence"/>
</dbReference>
<evidence type="ECO:0000259" key="1">
    <source>
        <dbReference type="Pfam" id="PF12680"/>
    </source>
</evidence>
<evidence type="ECO:0000313" key="3">
    <source>
        <dbReference type="Proteomes" id="UP001500974"/>
    </source>
</evidence>
<evidence type="ECO:0000313" key="2">
    <source>
        <dbReference type="EMBL" id="GAA2177280.1"/>
    </source>
</evidence>
<sequence length="148" mass="16330">MNGNQEHPHADDPQRSPLRVIDRLVSAINDHDLDALTACFADDYVNITPAHPARSFTGVDQVRQNWRTIFESLPDIQTSVVSAAIDGQVVWTEWEHRGTGRDGSAKLLRGVVIFTVGTEAITGARFFLEPVDDDARGVTAALTHQLDR</sequence>
<organism evidence="2 3">
    <name type="scientific">Arthrobacter parietis</name>
    <dbReference type="NCBI Taxonomy" id="271434"/>
    <lineage>
        <taxon>Bacteria</taxon>
        <taxon>Bacillati</taxon>
        <taxon>Actinomycetota</taxon>
        <taxon>Actinomycetes</taxon>
        <taxon>Micrococcales</taxon>
        <taxon>Micrococcaceae</taxon>
        <taxon>Arthrobacter</taxon>
    </lineage>
</organism>
<dbReference type="SUPFAM" id="SSF54427">
    <property type="entry name" value="NTF2-like"/>
    <property type="match status" value="1"/>
</dbReference>
<dbReference type="EMBL" id="BAAAON010000003">
    <property type="protein sequence ID" value="GAA2177280.1"/>
    <property type="molecule type" value="Genomic_DNA"/>
</dbReference>
<dbReference type="RefSeq" id="WP_346028615.1">
    <property type="nucleotide sequence ID" value="NZ_BAAAON010000003.1"/>
</dbReference>
<comment type="caution">
    <text evidence="2">The sequence shown here is derived from an EMBL/GenBank/DDBJ whole genome shotgun (WGS) entry which is preliminary data.</text>
</comment>
<name>A0ABN3AZI4_9MICC</name>
<protein>
    <recommendedName>
        <fullName evidence="1">SnoaL-like domain-containing protein</fullName>
    </recommendedName>
</protein>
<dbReference type="Gene3D" id="3.10.450.50">
    <property type="match status" value="1"/>
</dbReference>
<reference evidence="2 3" key="1">
    <citation type="journal article" date="2019" name="Int. J. Syst. Evol. Microbiol.">
        <title>The Global Catalogue of Microorganisms (GCM) 10K type strain sequencing project: providing services to taxonomists for standard genome sequencing and annotation.</title>
        <authorList>
            <consortium name="The Broad Institute Genomics Platform"/>
            <consortium name="The Broad Institute Genome Sequencing Center for Infectious Disease"/>
            <person name="Wu L."/>
            <person name="Ma J."/>
        </authorList>
    </citation>
    <scope>NUCLEOTIDE SEQUENCE [LARGE SCALE GENOMIC DNA]</scope>
    <source>
        <strain evidence="2 3">JCM 14917</strain>
    </source>
</reference>
<keyword evidence="3" id="KW-1185">Reference proteome</keyword>